<gene>
    <name evidence="1" type="ORF">AGLY_004910</name>
</gene>
<proteinExistence type="predicted"/>
<evidence type="ECO:0000313" key="1">
    <source>
        <dbReference type="EMBL" id="KAE9539658.1"/>
    </source>
</evidence>
<dbReference type="Proteomes" id="UP000475862">
    <property type="component" value="Unassembled WGS sequence"/>
</dbReference>
<comment type="caution">
    <text evidence="1">The sequence shown here is derived from an EMBL/GenBank/DDBJ whole genome shotgun (WGS) entry which is preliminary data.</text>
</comment>
<dbReference type="EMBL" id="VYZN01000014">
    <property type="protein sequence ID" value="KAE9539658.1"/>
    <property type="molecule type" value="Genomic_DNA"/>
</dbReference>
<dbReference type="AlphaFoldDB" id="A0A6G0TV87"/>
<protein>
    <submittedName>
        <fullName evidence="1">Uncharacterized protein</fullName>
    </submittedName>
</protein>
<reference evidence="1 2" key="1">
    <citation type="submission" date="2019-08" db="EMBL/GenBank/DDBJ databases">
        <title>The genome of the soybean aphid Biotype 1, its phylome, world population structure and adaptation to the North American continent.</title>
        <authorList>
            <person name="Giordano R."/>
            <person name="Donthu R.K."/>
            <person name="Hernandez A.G."/>
            <person name="Wright C.L."/>
            <person name="Zimin A.V."/>
        </authorList>
    </citation>
    <scope>NUCLEOTIDE SEQUENCE [LARGE SCALE GENOMIC DNA]</scope>
    <source>
        <tissue evidence="1">Whole aphids</tissue>
    </source>
</reference>
<name>A0A6G0TV87_APHGL</name>
<evidence type="ECO:0000313" key="2">
    <source>
        <dbReference type="Proteomes" id="UP000475862"/>
    </source>
</evidence>
<sequence length="178" mass="20232">MGFFKQVHDESFWESTVTTTWCTVSGTASSPLRSTQSKQSFEVSYHRMQLLASSHKWPPDIRSSRRPGVATIISTPEDRAAIWSLMLKPPTTKRSLTCGSSSLFSQFSGRIYFWSITLREFNAIASCFTYSNEYYSWIKCRGILNASPRYVPFLLNPIVQLSRSNQQPIVSCKPKLSP</sequence>
<accession>A0A6G0TV87</accession>
<organism evidence="1 2">
    <name type="scientific">Aphis glycines</name>
    <name type="common">Soybean aphid</name>
    <dbReference type="NCBI Taxonomy" id="307491"/>
    <lineage>
        <taxon>Eukaryota</taxon>
        <taxon>Metazoa</taxon>
        <taxon>Ecdysozoa</taxon>
        <taxon>Arthropoda</taxon>
        <taxon>Hexapoda</taxon>
        <taxon>Insecta</taxon>
        <taxon>Pterygota</taxon>
        <taxon>Neoptera</taxon>
        <taxon>Paraneoptera</taxon>
        <taxon>Hemiptera</taxon>
        <taxon>Sternorrhyncha</taxon>
        <taxon>Aphidomorpha</taxon>
        <taxon>Aphidoidea</taxon>
        <taxon>Aphididae</taxon>
        <taxon>Aphidini</taxon>
        <taxon>Aphis</taxon>
        <taxon>Aphis</taxon>
    </lineage>
</organism>
<keyword evidence="2" id="KW-1185">Reference proteome</keyword>